<evidence type="ECO:0000313" key="11">
    <source>
        <dbReference type="Proteomes" id="UP000249056"/>
    </source>
</evidence>
<keyword evidence="4 8" id="KW-0831">Ubiquinone biosynthesis</keyword>
<keyword evidence="11" id="KW-1185">Reference proteome</keyword>
<gene>
    <name evidence="10" type="ORF">DID88_002446</name>
</gene>
<dbReference type="Pfam" id="PF08511">
    <property type="entry name" value="COQ9"/>
    <property type="match status" value="1"/>
</dbReference>
<evidence type="ECO:0000256" key="8">
    <source>
        <dbReference type="RuleBase" id="RU366063"/>
    </source>
</evidence>
<name>A0A395INU3_9HELO</name>
<dbReference type="GO" id="GO:0008289">
    <property type="term" value="F:lipid binding"/>
    <property type="evidence" value="ECO:0007669"/>
    <property type="project" value="UniProtKB-UniRule"/>
</dbReference>
<comment type="caution">
    <text evidence="10">The sequence shown here is derived from an EMBL/GenBank/DDBJ whole genome shotgun (WGS) entry which is preliminary data.</text>
</comment>
<evidence type="ECO:0000256" key="7">
    <source>
        <dbReference type="ARBA" id="ARBA00023128"/>
    </source>
</evidence>
<keyword evidence="6 8" id="KW-0446">Lipid-binding</keyword>
<keyword evidence="5" id="KW-0809">Transit peptide</keyword>
<comment type="subcellular location">
    <subcellularLocation>
        <location evidence="1 8">Mitochondrion</location>
    </subcellularLocation>
</comment>
<evidence type="ECO:0000256" key="5">
    <source>
        <dbReference type="ARBA" id="ARBA00022946"/>
    </source>
</evidence>
<feature type="domain" description="COQ9 C-terminal" evidence="9">
    <location>
        <begin position="125"/>
        <end position="178"/>
    </location>
</feature>
<dbReference type="GO" id="GO:0006744">
    <property type="term" value="P:ubiquinone biosynthetic process"/>
    <property type="evidence" value="ECO:0007669"/>
    <property type="project" value="UniProtKB-UniRule"/>
</dbReference>
<accession>A0A395INU3</accession>
<comment type="function">
    <text evidence="8">Membrane-associated protein that warps the membrane surface to access and bind aromatic isoprenes with high specificity, including ubiquinone (CoQ) isoprene intermediates and presents them directly to Coq7, therefore facilitating the Coq7-mediated hydroxylase step. Participates in the biosynthesis of coenzyme Q, also named ubiquinone, an essential lipid-soluble electron transporter for aerobic cellular respiration.</text>
</comment>
<dbReference type="PANTHER" id="PTHR21427:SF19">
    <property type="entry name" value="UBIQUINONE BIOSYNTHESIS PROTEIN COQ9, MITOCHONDRIAL"/>
    <property type="match status" value="1"/>
</dbReference>
<comment type="similarity">
    <text evidence="3 8">Belongs to the COQ9 family.</text>
</comment>
<evidence type="ECO:0000256" key="2">
    <source>
        <dbReference type="ARBA" id="ARBA00004749"/>
    </source>
</evidence>
<protein>
    <recommendedName>
        <fullName evidence="8">Ubiquinone biosynthesis protein</fullName>
    </recommendedName>
</protein>
<evidence type="ECO:0000256" key="4">
    <source>
        <dbReference type="ARBA" id="ARBA00022688"/>
    </source>
</evidence>
<dbReference type="AlphaFoldDB" id="A0A395INU3"/>
<evidence type="ECO:0000313" key="10">
    <source>
        <dbReference type="EMBL" id="RAL61957.1"/>
    </source>
</evidence>
<dbReference type="GO" id="GO:0005743">
    <property type="term" value="C:mitochondrial inner membrane"/>
    <property type="evidence" value="ECO:0007669"/>
    <property type="project" value="TreeGrafter"/>
</dbReference>
<dbReference type="Proteomes" id="UP000249056">
    <property type="component" value="Unassembled WGS sequence"/>
</dbReference>
<dbReference type="UniPathway" id="UPA00232"/>
<dbReference type="InterPro" id="IPR012762">
    <property type="entry name" value="Ubiq_biosynth_COQ9"/>
</dbReference>
<reference evidence="10 11" key="1">
    <citation type="submission" date="2018-06" db="EMBL/GenBank/DDBJ databases">
        <title>Genome Sequence of the Brown Rot Fungal Pathogen Monilinia fructigena.</title>
        <authorList>
            <person name="Landi L."/>
            <person name="De Miccolis Angelini R.M."/>
            <person name="Pollastro S."/>
            <person name="Abate D."/>
            <person name="Faretra F."/>
            <person name="Romanazzi G."/>
        </authorList>
    </citation>
    <scope>NUCLEOTIDE SEQUENCE [LARGE SCALE GENOMIC DNA]</scope>
    <source>
        <strain evidence="10 11">Mfrg269</strain>
    </source>
</reference>
<comment type="pathway">
    <text evidence="2 8">Cofactor biosynthesis; ubiquinone biosynthesis.</text>
</comment>
<organism evidence="10 11">
    <name type="scientific">Monilinia fructigena</name>
    <dbReference type="NCBI Taxonomy" id="38457"/>
    <lineage>
        <taxon>Eukaryota</taxon>
        <taxon>Fungi</taxon>
        <taxon>Dikarya</taxon>
        <taxon>Ascomycota</taxon>
        <taxon>Pezizomycotina</taxon>
        <taxon>Leotiomycetes</taxon>
        <taxon>Helotiales</taxon>
        <taxon>Sclerotiniaceae</taxon>
        <taxon>Monilinia</taxon>
    </lineage>
</organism>
<proteinExistence type="inferred from homology"/>
<dbReference type="PANTHER" id="PTHR21427">
    <property type="entry name" value="UBIQUINONE BIOSYNTHESIS PROTEIN COQ9, MITOCHONDRIAL"/>
    <property type="match status" value="1"/>
</dbReference>
<evidence type="ECO:0000256" key="3">
    <source>
        <dbReference type="ARBA" id="ARBA00010766"/>
    </source>
</evidence>
<dbReference type="InterPro" id="IPR013718">
    <property type="entry name" value="COQ9_C"/>
</dbReference>
<dbReference type="EMBL" id="QKRW01000027">
    <property type="protein sequence ID" value="RAL61957.1"/>
    <property type="molecule type" value="Genomic_DNA"/>
</dbReference>
<sequence>MKEWTKDNRQGIYTKQNDQREKDGELHQLLLTCLLTTAKILHSRGSAAVNNNLGNGRSYRYHSRGQVKAEYPVVRATVETEGGALPKGVGKRVKALTWERLLGNKDVIHRWQEAQTLLTLPTNLSTSLHELHALSDEIWFLSGDTSVDSSWYTKRVSLSAIYAATELFMTTDKSSGFKRYAGVFGEEV</sequence>
<dbReference type="NCBIfam" id="TIGR02396">
    <property type="entry name" value="diverge_rpsU"/>
    <property type="match status" value="1"/>
</dbReference>
<evidence type="ECO:0000259" key="9">
    <source>
        <dbReference type="Pfam" id="PF08511"/>
    </source>
</evidence>
<dbReference type="OrthoDB" id="619536at2759"/>
<keyword evidence="7 8" id="KW-0496">Mitochondrion</keyword>
<evidence type="ECO:0000256" key="6">
    <source>
        <dbReference type="ARBA" id="ARBA00023121"/>
    </source>
</evidence>
<evidence type="ECO:0000256" key="1">
    <source>
        <dbReference type="ARBA" id="ARBA00004173"/>
    </source>
</evidence>